<evidence type="ECO:0000256" key="9">
    <source>
        <dbReference type="ARBA" id="ARBA00040345"/>
    </source>
</evidence>
<evidence type="ECO:0000313" key="12">
    <source>
        <dbReference type="Proteomes" id="UP000623461"/>
    </source>
</evidence>
<evidence type="ECO:0000259" key="10">
    <source>
        <dbReference type="Pfam" id="PF00535"/>
    </source>
</evidence>
<keyword evidence="4" id="KW-0808">Transferase</keyword>
<feature type="domain" description="Glycosyltransferase 2-like" evidence="10">
    <location>
        <begin position="10"/>
        <end position="125"/>
    </location>
</feature>
<proteinExistence type="inferred from homology"/>
<dbReference type="Gene3D" id="3.90.550.10">
    <property type="entry name" value="Spore Coat Polysaccharide Biosynthesis Protein SpsA, Chain A"/>
    <property type="match status" value="1"/>
</dbReference>
<evidence type="ECO:0000256" key="2">
    <source>
        <dbReference type="ARBA" id="ARBA00022475"/>
    </source>
</evidence>
<dbReference type="InterPro" id="IPR001173">
    <property type="entry name" value="Glyco_trans_2-like"/>
</dbReference>
<evidence type="ECO:0000256" key="3">
    <source>
        <dbReference type="ARBA" id="ARBA00022676"/>
    </source>
</evidence>
<comment type="caution">
    <text evidence="11">The sequence shown here is derived from an EMBL/GenBank/DDBJ whole genome shotgun (WGS) entry which is preliminary data.</text>
</comment>
<comment type="similarity">
    <text evidence="8">Belongs to the glycosyltransferase 2 family. CrtQ subfamily.</text>
</comment>
<evidence type="ECO:0000256" key="4">
    <source>
        <dbReference type="ARBA" id="ARBA00022679"/>
    </source>
</evidence>
<dbReference type="RefSeq" id="WP_162181038.1">
    <property type="nucleotide sequence ID" value="NZ_BMNZ01000012.1"/>
</dbReference>
<dbReference type="PANTHER" id="PTHR43646">
    <property type="entry name" value="GLYCOSYLTRANSFERASE"/>
    <property type="match status" value="1"/>
</dbReference>
<dbReference type="PANTHER" id="PTHR43646:SF2">
    <property type="entry name" value="GLYCOSYLTRANSFERASE 2-LIKE DOMAIN-CONTAINING PROTEIN"/>
    <property type="match status" value="1"/>
</dbReference>
<evidence type="ECO:0000313" key="11">
    <source>
        <dbReference type="EMBL" id="GGN09634.1"/>
    </source>
</evidence>
<comment type="function">
    <text evidence="6">Catalyzes the glycosylation of 4,4'-diaponeurosporenoate, i.e. the esterification of glucose at the C1'' position with the carboxyl group of 4,4'-diaponeurosporenic acid, to form glycosyl-4,4'-diaponeurosporenoate. This is a step in the biosynthesis of staphyloxanthin, an orange pigment present in most staphylococci strains.</text>
</comment>
<keyword evidence="12" id="KW-1185">Reference proteome</keyword>
<evidence type="ECO:0000256" key="6">
    <source>
        <dbReference type="ARBA" id="ARBA00037281"/>
    </source>
</evidence>
<accession>A0ABQ2II21</accession>
<evidence type="ECO:0000256" key="8">
    <source>
        <dbReference type="ARBA" id="ARBA00038120"/>
    </source>
</evidence>
<dbReference type="SUPFAM" id="SSF53448">
    <property type="entry name" value="Nucleotide-diphospho-sugar transferases"/>
    <property type="match status" value="1"/>
</dbReference>
<comment type="pathway">
    <text evidence="7">Carotenoid biosynthesis; staphyloxanthin biosynthesis; staphyloxanthin from farnesyl diphosphate: step 4/5.</text>
</comment>
<sequence length="262" mass="28953">MTDRGAVLAVVPTLGERIDTLGPALASIRKQEGVDVRLVVVVPPGAQDARRIAEEHGAVVVDDPKRGLSAAVNVGIAQADGEAYFSWIGDDDELHPYGLRTLVDLLESDHGAVVAFGACDYMDDRGEIFAVSSAGKWARRVLAWGPDLIPQPASLTRLSAMNVVGPYDESLRFVMDLDMFLRLRGQGRYVTTRSRIAKYRWHPDALTVANRDLSITEGDSVRRRHLPSAVRPLAVLWERPVRVAINVVSDQLSRRARKRRRT</sequence>
<gene>
    <name evidence="11" type="ORF">GCM10009721_41910</name>
</gene>
<keyword evidence="2" id="KW-1003">Cell membrane</keyword>
<evidence type="ECO:0000256" key="7">
    <source>
        <dbReference type="ARBA" id="ARBA00037904"/>
    </source>
</evidence>
<name>A0ABQ2II21_9MICO</name>
<dbReference type="EMBL" id="BMNZ01000012">
    <property type="protein sequence ID" value="GGN09634.1"/>
    <property type="molecule type" value="Genomic_DNA"/>
</dbReference>
<evidence type="ECO:0000256" key="5">
    <source>
        <dbReference type="ARBA" id="ARBA00023136"/>
    </source>
</evidence>
<dbReference type="Proteomes" id="UP000623461">
    <property type="component" value="Unassembled WGS sequence"/>
</dbReference>
<organism evidence="11 12">
    <name type="scientific">Terrabacter tumescens</name>
    <dbReference type="NCBI Taxonomy" id="60443"/>
    <lineage>
        <taxon>Bacteria</taxon>
        <taxon>Bacillati</taxon>
        <taxon>Actinomycetota</taxon>
        <taxon>Actinomycetes</taxon>
        <taxon>Micrococcales</taxon>
        <taxon>Intrasporangiaceae</taxon>
        <taxon>Terrabacter</taxon>
    </lineage>
</organism>
<keyword evidence="3" id="KW-0328">Glycosyltransferase</keyword>
<protein>
    <recommendedName>
        <fullName evidence="9">4,4'-diaponeurosporenoate glycosyltransferase</fullName>
    </recommendedName>
</protein>
<keyword evidence="5" id="KW-0472">Membrane</keyword>
<dbReference type="Pfam" id="PF00535">
    <property type="entry name" value="Glycos_transf_2"/>
    <property type="match status" value="1"/>
</dbReference>
<reference evidence="12" key="1">
    <citation type="journal article" date="2019" name="Int. J. Syst. Evol. Microbiol.">
        <title>The Global Catalogue of Microorganisms (GCM) 10K type strain sequencing project: providing services to taxonomists for standard genome sequencing and annotation.</title>
        <authorList>
            <consortium name="The Broad Institute Genomics Platform"/>
            <consortium name="The Broad Institute Genome Sequencing Center for Infectious Disease"/>
            <person name="Wu L."/>
            <person name="Ma J."/>
        </authorList>
    </citation>
    <scope>NUCLEOTIDE SEQUENCE [LARGE SCALE GENOMIC DNA]</scope>
    <source>
        <strain evidence="12">JCM 1365</strain>
    </source>
</reference>
<evidence type="ECO:0000256" key="1">
    <source>
        <dbReference type="ARBA" id="ARBA00004236"/>
    </source>
</evidence>
<dbReference type="InterPro" id="IPR029044">
    <property type="entry name" value="Nucleotide-diphossugar_trans"/>
</dbReference>
<comment type="subcellular location">
    <subcellularLocation>
        <location evidence="1">Cell membrane</location>
    </subcellularLocation>
</comment>